<protein>
    <submittedName>
        <fullName evidence="1">Uncharacterized protein</fullName>
    </submittedName>
</protein>
<dbReference type="Proteomes" id="UP000887097">
    <property type="component" value="Unassembled WGS sequence"/>
</dbReference>
<dbReference type="RefSeq" id="WP_041385492.1">
    <property type="nucleotide sequence ID" value="NZ_BPTT01000001.1"/>
</dbReference>
<organism evidence="1 2">
    <name type="scientific">Xylanibacter ruminicola</name>
    <name type="common">Prevotella ruminicola</name>
    <dbReference type="NCBI Taxonomy" id="839"/>
    <lineage>
        <taxon>Bacteria</taxon>
        <taxon>Pseudomonadati</taxon>
        <taxon>Bacteroidota</taxon>
        <taxon>Bacteroidia</taxon>
        <taxon>Bacteroidales</taxon>
        <taxon>Prevotellaceae</taxon>
        <taxon>Xylanibacter</taxon>
    </lineage>
</organism>
<gene>
    <name evidence="1" type="ORF">PRMUPPPA20_06660</name>
</gene>
<dbReference type="AlphaFoldDB" id="A0AA37HZW7"/>
<dbReference type="EMBL" id="BPTT01000001">
    <property type="protein sequence ID" value="GJG32557.1"/>
    <property type="molecule type" value="Genomic_DNA"/>
</dbReference>
<name>A0AA37HZW7_XYLRU</name>
<sequence length="122" mass="13875">MKKVKTVLNPCGLRVKKCCASCINKLVDNDGMRLCPIHNLFVESGHVCKKWQMDYNTSQAGVCRGRVHKKEYLMFALAIRLGESVEALKAKKQGKPEPESRTIESIRREYETDYGTTILLDI</sequence>
<evidence type="ECO:0000313" key="2">
    <source>
        <dbReference type="Proteomes" id="UP000887097"/>
    </source>
</evidence>
<reference evidence="1" key="1">
    <citation type="submission" date="2021-08" db="EMBL/GenBank/DDBJ databases">
        <title>Prevotella lacticifex sp. nov., isolated from rumen of cow.</title>
        <authorList>
            <person name="Shinkai T."/>
            <person name="Ikeyama N."/>
            <person name="Kumagai M."/>
            <person name="Ohmori H."/>
            <person name="Sakamoto M."/>
            <person name="Ohkuma M."/>
            <person name="Mitsumori M."/>
        </authorList>
    </citation>
    <scope>NUCLEOTIDE SEQUENCE</scope>
    <source>
        <strain evidence="1">JCM 8259</strain>
    </source>
</reference>
<dbReference type="GeneID" id="31499698"/>
<accession>A0AA37HZW7</accession>
<proteinExistence type="predicted"/>
<comment type="caution">
    <text evidence="1">The sequence shown here is derived from an EMBL/GenBank/DDBJ whole genome shotgun (WGS) entry which is preliminary data.</text>
</comment>
<evidence type="ECO:0000313" key="1">
    <source>
        <dbReference type="EMBL" id="GJG32557.1"/>
    </source>
</evidence>